<evidence type="ECO:0000256" key="1">
    <source>
        <dbReference type="SAM" id="Coils"/>
    </source>
</evidence>
<feature type="coiled-coil region" evidence="1">
    <location>
        <begin position="33"/>
        <end position="60"/>
    </location>
</feature>
<reference evidence="3" key="1">
    <citation type="submission" date="2022-11" db="EMBL/GenBank/DDBJ databases">
        <title>Minimal conservation of predation-associated metabolite biosynthetic gene clusters underscores biosynthetic potential of Myxococcota including descriptions for ten novel species: Archangium lansinium sp. nov., Myxococcus landrumus sp. nov., Nannocystis bai.</title>
        <authorList>
            <person name="Ahearne A."/>
            <person name="Stevens C."/>
            <person name="Phillips K."/>
        </authorList>
    </citation>
    <scope>NUCLEOTIDE SEQUENCE</scope>
    <source>
        <strain evidence="3">Na p29</strain>
    </source>
</reference>
<dbReference type="EMBL" id="JAPNKE010000002">
    <property type="protein sequence ID" value="MCY1010664.1"/>
    <property type="molecule type" value="Genomic_DNA"/>
</dbReference>
<sequence>MEIDSLVRRRKQLQENQISENNRLRTALHKRERASLERHIEWLGQELKSVEKELQRLIKDSPIWREADKLLQSVPGVGRVLSMTLLAGLPELGKLGRSAIAALVGVAPFNCDSGKMRGERHIRGGRHDIRRALYSTTRAAVSLRYTPRSPSTTRV</sequence>
<dbReference type="InterPro" id="IPR003346">
    <property type="entry name" value="Transposase_20"/>
</dbReference>
<dbReference type="InterPro" id="IPR047650">
    <property type="entry name" value="Transpos_IS110"/>
</dbReference>
<feature type="domain" description="Transposase IS116/IS110/IS902 C-terminal" evidence="2">
    <location>
        <begin position="69"/>
        <end position="145"/>
    </location>
</feature>
<dbReference type="PANTHER" id="PTHR33055:SF13">
    <property type="entry name" value="TRANSPOSASE"/>
    <property type="match status" value="1"/>
</dbReference>
<gene>
    <name evidence="3" type="ORF">OV079_34890</name>
</gene>
<dbReference type="GO" id="GO:0006313">
    <property type="term" value="P:DNA transposition"/>
    <property type="evidence" value="ECO:0007669"/>
    <property type="project" value="InterPro"/>
</dbReference>
<dbReference type="PANTHER" id="PTHR33055">
    <property type="entry name" value="TRANSPOSASE FOR INSERTION SEQUENCE ELEMENT IS1111A"/>
    <property type="match status" value="1"/>
</dbReference>
<evidence type="ECO:0000313" key="4">
    <source>
        <dbReference type="Proteomes" id="UP001150924"/>
    </source>
</evidence>
<keyword evidence="1" id="KW-0175">Coiled coil</keyword>
<dbReference type="Pfam" id="PF02371">
    <property type="entry name" value="Transposase_20"/>
    <property type="match status" value="1"/>
</dbReference>
<evidence type="ECO:0000259" key="2">
    <source>
        <dbReference type="Pfam" id="PF02371"/>
    </source>
</evidence>
<proteinExistence type="predicted"/>
<dbReference type="Proteomes" id="UP001150924">
    <property type="component" value="Unassembled WGS sequence"/>
</dbReference>
<comment type="caution">
    <text evidence="3">The sequence shown here is derived from an EMBL/GenBank/DDBJ whole genome shotgun (WGS) entry which is preliminary data.</text>
</comment>
<dbReference type="GO" id="GO:0004803">
    <property type="term" value="F:transposase activity"/>
    <property type="evidence" value="ECO:0007669"/>
    <property type="project" value="InterPro"/>
</dbReference>
<name>A0A9X3J1F9_9BACT</name>
<evidence type="ECO:0000313" key="3">
    <source>
        <dbReference type="EMBL" id="MCY1010664.1"/>
    </source>
</evidence>
<protein>
    <submittedName>
        <fullName evidence="3">Transposase</fullName>
    </submittedName>
</protein>
<keyword evidence="4" id="KW-1185">Reference proteome</keyword>
<dbReference type="AlphaFoldDB" id="A0A9X3J1F9"/>
<organism evidence="3 4">
    <name type="scientific">Nannocystis pusilla</name>
    <dbReference type="NCBI Taxonomy" id="889268"/>
    <lineage>
        <taxon>Bacteria</taxon>
        <taxon>Pseudomonadati</taxon>
        <taxon>Myxococcota</taxon>
        <taxon>Polyangia</taxon>
        <taxon>Nannocystales</taxon>
        <taxon>Nannocystaceae</taxon>
        <taxon>Nannocystis</taxon>
    </lineage>
</organism>
<accession>A0A9X3J1F9</accession>
<dbReference type="GO" id="GO:0003677">
    <property type="term" value="F:DNA binding"/>
    <property type="evidence" value="ECO:0007669"/>
    <property type="project" value="InterPro"/>
</dbReference>